<evidence type="ECO:0000313" key="1">
    <source>
        <dbReference type="EMBL" id="CAI6373890.1"/>
    </source>
</evidence>
<evidence type="ECO:0000313" key="2">
    <source>
        <dbReference type="Proteomes" id="UP001160148"/>
    </source>
</evidence>
<organism evidence="1 2">
    <name type="scientific">Macrosiphum euphorbiae</name>
    <name type="common">potato aphid</name>
    <dbReference type="NCBI Taxonomy" id="13131"/>
    <lineage>
        <taxon>Eukaryota</taxon>
        <taxon>Metazoa</taxon>
        <taxon>Ecdysozoa</taxon>
        <taxon>Arthropoda</taxon>
        <taxon>Hexapoda</taxon>
        <taxon>Insecta</taxon>
        <taxon>Pterygota</taxon>
        <taxon>Neoptera</taxon>
        <taxon>Paraneoptera</taxon>
        <taxon>Hemiptera</taxon>
        <taxon>Sternorrhyncha</taxon>
        <taxon>Aphidomorpha</taxon>
        <taxon>Aphidoidea</taxon>
        <taxon>Aphididae</taxon>
        <taxon>Macrosiphini</taxon>
        <taxon>Macrosiphum</taxon>
    </lineage>
</organism>
<keyword evidence="2" id="KW-1185">Reference proteome</keyword>
<sequence length="12" mass="1474">MGLINWDAMMEY</sequence>
<gene>
    <name evidence="1" type="ORF">MEUPH1_LOCUS27583</name>
</gene>
<protein>
    <submittedName>
        <fullName evidence="1">Uncharacterized protein</fullName>
    </submittedName>
</protein>
<reference evidence="1 2" key="1">
    <citation type="submission" date="2023-01" db="EMBL/GenBank/DDBJ databases">
        <authorList>
            <person name="Whitehead M."/>
        </authorList>
    </citation>
    <scope>NUCLEOTIDE SEQUENCE [LARGE SCALE GENOMIC DNA]</scope>
</reference>
<proteinExistence type="predicted"/>
<accession>A0AAV0XZA1</accession>
<comment type="caution">
    <text evidence="1">The sequence shown here is derived from an EMBL/GenBank/DDBJ whole genome shotgun (WGS) entry which is preliminary data.</text>
</comment>
<dbReference type="Proteomes" id="UP001160148">
    <property type="component" value="Unassembled WGS sequence"/>
</dbReference>
<name>A0AAV0XZA1_9HEMI</name>
<dbReference type="EMBL" id="CARXXK010001131">
    <property type="protein sequence ID" value="CAI6373890.1"/>
    <property type="molecule type" value="Genomic_DNA"/>
</dbReference>